<comment type="caution">
    <text evidence="1">The sequence shown here is derived from an EMBL/GenBank/DDBJ whole genome shotgun (WGS) entry which is preliminary data.</text>
</comment>
<accession>A0ABT5WGH6</accession>
<evidence type="ECO:0000313" key="1">
    <source>
        <dbReference type="EMBL" id="MDE8603910.1"/>
    </source>
</evidence>
<dbReference type="EMBL" id="JAMZEG020000003">
    <property type="protein sequence ID" value="MDE8603910.1"/>
    <property type="molecule type" value="Genomic_DNA"/>
</dbReference>
<keyword evidence="2" id="KW-1185">Reference proteome</keyword>
<organism evidence="1 2">
    <name type="scientific">Marinomonas maritima</name>
    <dbReference type="NCBI Taxonomy" id="2940935"/>
    <lineage>
        <taxon>Bacteria</taxon>
        <taxon>Pseudomonadati</taxon>
        <taxon>Pseudomonadota</taxon>
        <taxon>Gammaproteobacteria</taxon>
        <taxon>Oceanospirillales</taxon>
        <taxon>Oceanospirillaceae</taxon>
        <taxon>Marinomonas</taxon>
    </lineage>
</organism>
<reference evidence="1" key="1">
    <citation type="submission" date="2023-01" db="EMBL/GenBank/DDBJ databases">
        <title>Psychroserpens sp. MSW6 and Marinomonas sp. RSW2, isolated from seawater.</title>
        <authorList>
            <person name="Kristyanto S."/>
            <person name="Jung J."/>
            <person name="Kim J.M."/>
            <person name="Jeon C.O."/>
        </authorList>
    </citation>
    <scope>NUCLEOTIDE SEQUENCE</scope>
    <source>
        <strain evidence="1">RSW2</strain>
    </source>
</reference>
<name>A0ABT5WGH6_9GAMM</name>
<proteinExistence type="predicted"/>
<sequence length="53" mass="6189">MPLIDYIKSHYDGNRTRFAEAQGVKPQQVTQWIKNGFIVVDGALYSHRRELKI</sequence>
<gene>
    <name evidence="1" type="ORF">M3I01_013485</name>
</gene>
<evidence type="ECO:0000313" key="2">
    <source>
        <dbReference type="Proteomes" id="UP001139522"/>
    </source>
</evidence>
<dbReference type="Proteomes" id="UP001139522">
    <property type="component" value="Unassembled WGS sequence"/>
</dbReference>
<protein>
    <submittedName>
        <fullName evidence="1">Helix-turn-helix domain-containing protein</fullName>
    </submittedName>
</protein>
<dbReference type="RefSeq" id="WP_255896402.1">
    <property type="nucleotide sequence ID" value="NZ_JAMZEG020000003.1"/>
</dbReference>